<gene>
    <name evidence="3" type="ORF">CK820_G0038805</name>
</gene>
<feature type="region of interest" description="Disordered" evidence="1">
    <location>
        <begin position="43"/>
        <end position="65"/>
    </location>
</feature>
<evidence type="ECO:0000259" key="2">
    <source>
        <dbReference type="Pfam" id="PF25400"/>
    </source>
</evidence>
<sequence>MAFIRKKQQEQQLQLYSKERFSLLLLNLEEYYFEQHRANHILHKGSHHERPRNNSVAISTKNLVS</sequence>
<feature type="domain" description="FAN-like N-terminal PH" evidence="2">
    <location>
        <begin position="1"/>
        <end position="63"/>
    </location>
</feature>
<reference evidence="3 4" key="1">
    <citation type="submission" date="2017-12" db="EMBL/GenBank/DDBJ databases">
        <title>High-resolution comparative analysis of great ape genomes.</title>
        <authorList>
            <person name="Pollen A."/>
            <person name="Hastie A."/>
            <person name="Hormozdiari F."/>
            <person name="Dougherty M."/>
            <person name="Liu R."/>
            <person name="Chaisson M."/>
            <person name="Hoppe E."/>
            <person name="Hill C."/>
            <person name="Pang A."/>
            <person name="Hillier L."/>
            <person name="Baker C."/>
            <person name="Armstrong J."/>
            <person name="Shendure J."/>
            <person name="Paten B."/>
            <person name="Wilson R."/>
            <person name="Chao H."/>
            <person name="Schneider V."/>
            <person name="Ventura M."/>
            <person name="Kronenberg Z."/>
            <person name="Murali S."/>
            <person name="Gordon D."/>
            <person name="Cantsilieris S."/>
            <person name="Munson K."/>
            <person name="Nelson B."/>
            <person name="Raja A."/>
            <person name="Underwood J."/>
            <person name="Diekhans M."/>
            <person name="Fiddes I."/>
            <person name="Haussler D."/>
            <person name="Eichler E."/>
        </authorList>
    </citation>
    <scope>NUCLEOTIDE SEQUENCE [LARGE SCALE GENOMIC DNA]</scope>
    <source>
        <strain evidence="3">Yerkes chimp pedigree #C0471</strain>
    </source>
</reference>
<dbReference type="Pfam" id="PF25400">
    <property type="entry name" value="PH_FAN"/>
    <property type="match status" value="1"/>
</dbReference>
<evidence type="ECO:0000256" key="1">
    <source>
        <dbReference type="SAM" id="MobiDB-lite"/>
    </source>
</evidence>
<dbReference type="AlphaFoldDB" id="A0A2J8KHL2"/>
<dbReference type="Proteomes" id="UP000236370">
    <property type="component" value="Unassembled WGS sequence"/>
</dbReference>
<dbReference type="EMBL" id="NBAG03000369">
    <property type="protein sequence ID" value="PNI34495.1"/>
    <property type="molecule type" value="Genomic_DNA"/>
</dbReference>
<proteinExistence type="predicted"/>
<organism evidence="3 4">
    <name type="scientific">Pan troglodytes</name>
    <name type="common">Chimpanzee</name>
    <dbReference type="NCBI Taxonomy" id="9598"/>
    <lineage>
        <taxon>Eukaryota</taxon>
        <taxon>Metazoa</taxon>
        <taxon>Chordata</taxon>
        <taxon>Craniata</taxon>
        <taxon>Vertebrata</taxon>
        <taxon>Euteleostomi</taxon>
        <taxon>Mammalia</taxon>
        <taxon>Eutheria</taxon>
        <taxon>Euarchontoglires</taxon>
        <taxon>Primates</taxon>
        <taxon>Haplorrhini</taxon>
        <taxon>Catarrhini</taxon>
        <taxon>Hominidae</taxon>
        <taxon>Pan</taxon>
    </lineage>
</organism>
<name>A0A2J8KHL2_PANTR</name>
<evidence type="ECO:0000313" key="3">
    <source>
        <dbReference type="EMBL" id="PNI34495.1"/>
    </source>
</evidence>
<comment type="caution">
    <text evidence="3">The sequence shown here is derived from an EMBL/GenBank/DDBJ whole genome shotgun (WGS) entry which is preliminary data.</text>
</comment>
<protein>
    <submittedName>
        <fullName evidence="3">NSMAF isoform 16</fullName>
    </submittedName>
</protein>
<accession>A0A2J8KHL2</accession>
<feature type="compositionally biased region" description="Polar residues" evidence="1">
    <location>
        <begin position="53"/>
        <end position="65"/>
    </location>
</feature>
<evidence type="ECO:0000313" key="4">
    <source>
        <dbReference type="Proteomes" id="UP000236370"/>
    </source>
</evidence>
<dbReference type="InterPro" id="IPR057496">
    <property type="entry name" value="FAN-like_PH"/>
</dbReference>